<dbReference type="PROSITE" id="PS50263">
    <property type="entry name" value="CN_HYDROLASE"/>
    <property type="match status" value="1"/>
</dbReference>
<dbReference type="PANTHER" id="PTHR23088">
    <property type="entry name" value="NITRILASE-RELATED"/>
    <property type="match status" value="1"/>
</dbReference>
<dbReference type="InterPro" id="IPR036526">
    <property type="entry name" value="C-N_Hydrolase_sf"/>
</dbReference>
<gene>
    <name evidence="3" type="ORF">A4V09_20520</name>
</gene>
<dbReference type="EMBL" id="CP015405">
    <property type="protein sequence ID" value="ANU77908.1"/>
    <property type="molecule type" value="Genomic_DNA"/>
</dbReference>
<feature type="domain" description="CN hydrolase" evidence="2">
    <location>
        <begin position="1"/>
        <end position="245"/>
    </location>
</feature>
<dbReference type="InterPro" id="IPR001110">
    <property type="entry name" value="UPF0012_CS"/>
</dbReference>
<evidence type="ECO:0000313" key="3">
    <source>
        <dbReference type="EMBL" id="ANU77908.1"/>
    </source>
</evidence>
<dbReference type="Proteomes" id="UP000092574">
    <property type="component" value="Chromosome"/>
</dbReference>
<evidence type="ECO:0000313" key="4">
    <source>
        <dbReference type="Proteomes" id="UP000092574"/>
    </source>
</evidence>
<dbReference type="SUPFAM" id="SSF56317">
    <property type="entry name" value="Carbon-nitrogen hydrolase"/>
    <property type="match status" value="1"/>
</dbReference>
<dbReference type="STRING" id="1796616.A4V09_20520"/>
<protein>
    <recommendedName>
        <fullName evidence="2">CN hydrolase domain-containing protein</fullName>
    </recommendedName>
</protein>
<organism evidence="3 4">
    <name type="scientific">Blautia pseudococcoides</name>
    <dbReference type="NCBI Taxonomy" id="1796616"/>
    <lineage>
        <taxon>Bacteria</taxon>
        <taxon>Bacillati</taxon>
        <taxon>Bacillota</taxon>
        <taxon>Clostridia</taxon>
        <taxon>Lachnospirales</taxon>
        <taxon>Lachnospiraceae</taxon>
        <taxon>Blautia</taxon>
    </lineage>
</organism>
<keyword evidence="4" id="KW-1185">Reference proteome</keyword>
<evidence type="ECO:0000256" key="1">
    <source>
        <dbReference type="ARBA" id="ARBA00010613"/>
    </source>
</evidence>
<proteinExistence type="inferred from homology"/>
<dbReference type="RefSeq" id="WP_065544003.1">
    <property type="nucleotide sequence ID" value="NZ_CP015405.2"/>
</dbReference>
<dbReference type="AlphaFoldDB" id="A0A1C7IFU5"/>
<dbReference type="PANTHER" id="PTHR23088:SF27">
    <property type="entry name" value="DEAMINATED GLUTATHIONE AMIDASE"/>
    <property type="match status" value="1"/>
</dbReference>
<sequence>MPHTIALAQCGSLPDTVENLKTAEYFIHQAANAGAALIVFPEYFMYPCIGDPTLYVNHSQSIEGPFVSCMSRLAQKSGIWILFGMNEAAPKRSQDKCFNTLILLDDRGILQGTYRKTHLFDAFDWHESDHTAAGDVLFSPLETPFGKLGLGTCYDLRFPELARSAALQGAEFFIYPSAWVQGDMKAVQWKTLLAARAIENGMTVLGCSQYIKDTFIGQSFACDPFGRVLADGDESSRLILVPVTPEDSIKARHLVPSLKNMRKDLY</sequence>
<dbReference type="CDD" id="cd07581">
    <property type="entry name" value="nitrilase_3"/>
    <property type="match status" value="1"/>
</dbReference>
<name>A0A1C7IFU5_9FIRM</name>
<evidence type="ECO:0000259" key="2">
    <source>
        <dbReference type="PROSITE" id="PS50263"/>
    </source>
</evidence>
<reference evidence="3" key="1">
    <citation type="submission" date="2017-04" db="EMBL/GenBank/DDBJ databases">
        <title>Complete Genome Sequences of Twelve Strains of a Stable Defined Moderately Diverse Mouse Microbiota 2 (sDMDMm2).</title>
        <authorList>
            <person name="Uchimura Y."/>
            <person name="Wyss M."/>
            <person name="Brugiroux S."/>
            <person name="Limenitakis J.P."/>
            <person name="Stecher B."/>
            <person name="McCoy K.D."/>
            <person name="Macpherson A.J."/>
        </authorList>
    </citation>
    <scope>NUCLEOTIDE SEQUENCE</scope>
    <source>
        <strain evidence="3">YL58</strain>
    </source>
</reference>
<dbReference type="Gene3D" id="3.60.110.10">
    <property type="entry name" value="Carbon-nitrogen hydrolase"/>
    <property type="match status" value="1"/>
</dbReference>
<dbReference type="InterPro" id="IPR003010">
    <property type="entry name" value="C-N_Hydrolase"/>
</dbReference>
<dbReference type="KEGG" id="byl:A4V09_20520"/>
<accession>A0A1C7IFU5</accession>
<dbReference type="PROSITE" id="PS01227">
    <property type="entry name" value="UPF0012"/>
    <property type="match status" value="1"/>
</dbReference>
<dbReference type="OrthoDB" id="9811121at2"/>
<dbReference type="Pfam" id="PF00795">
    <property type="entry name" value="CN_hydrolase"/>
    <property type="match status" value="1"/>
</dbReference>
<comment type="similarity">
    <text evidence="1">Belongs to the carbon-nitrogen hydrolase superfamily. NIT1/NIT2 family.</text>
</comment>